<sequence length="130" mass="15694">MIKQLLFSLLIISLFIHCDSKLQKQQRETDEDLSKFIFHNNDSIEGDLLWRLQEDNTYVYTLPEYDSQLLYYCISPVFIKDFNKIEWKTSTNLNLFSAKETGDWQYLEIRLYNLPKFLRDKLRRLGICKI</sequence>
<proteinExistence type="predicted"/>
<evidence type="ECO:0000313" key="2">
    <source>
        <dbReference type="Proteomes" id="UP000808349"/>
    </source>
</evidence>
<accession>A0A9D7SA52</accession>
<organism evidence="1 2">
    <name type="scientific">Candidatus Defluviibacterium haderslevense</name>
    <dbReference type="NCBI Taxonomy" id="2981993"/>
    <lineage>
        <taxon>Bacteria</taxon>
        <taxon>Pseudomonadati</taxon>
        <taxon>Bacteroidota</taxon>
        <taxon>Saprospiria</taxon>
        <taxon>Saprospirales</taxon>
        <taxon>Saprospiraceae</taxon>
        <taxon>Candidatus Defluviibacterium</taxon>
    </lineage>
</organism>
<dbReference type="EMBL" id="JADKFW010000008">
    <property type="protein sequence ID" value="MBK9718201.1"/>
    <property type="molecule type" value="Genomic_DNA"/>
</dbReference>
<name>A0A9D7SA52_9BACT</name>
<protein>
    <submittedName>
        <fullName evidence="1">Uncharacterized protein</fullName>
    </submittedName>
</protein>
<comment type="caution">
    <text evidence="1">The sequence shown here is derived from an EMBL/GenBank/DDBJ whole genome shotgun (WGS) entry which is preliminary data.</text>
</comment>
<evidence type="ECO:0000313" key="1">
    <source>
        <dbReference type="EMBL" id="MBK9718201.1"/>
    </source>
</evidence>
<dbReference type="AlphaFoldDB" id="A0A9D7SA52"/>
<dbReference type="Proteomes" id="UP000808349">
    <property type="component" value="Unassembled WGS sequence"/>
</dbReference>
<reference evidence="1 2" key="1">
    <citation type="submission" date="2020-10" db="EMBL/GenBank/DDBJ databases">
        <title>Connecting structure to function with the recovery of over 1000 high-quality activated sludge metagenome-assembled genomes encoding full-length rRNA genes using long-read sequencing.</title>
        <authorList>
            <person name="Singleton C.M."/>
            <person name="Petriglieri F."/>
            <person name="Kristensen J.M."/>
            <person name="Kirkegaard R.H."/>
            <person name="Michaelsen T.Y."/>
            <person name="Andersen M.H."/>
            <person name="Karst S.M."/>
            <person name="Dueholm M.S."/>
            <person name="Nielsen P.H."/>
            <person name="Albertsen M."/>
        </authorList>
    </citation>
    <scope>NUCLEOTIDE SEQUENCE [LARGE SCALE GENOMIC DNA]</scope>
    <source>
        <strain evidence="1">Ribe_18-Q3-R11-54_BAT3C.373</strain>
    </source>
</reference>
<gene>
    <name evidence="1" type="ORF">IPO85_11945</name>
</gene>